<dbReference type="InterPro" id="IPR054564">
    <property type="entry name" value="Gp18_domIII_N"/>
</dbReference>
<dbReference type="Pfam" id="PF04984">
    <property type="entry name" value="Phage_sheath_1"/>
    <property type="match status" value="1"/>
</dbReference>
<feature type="domain" description="Tail sheath protein subtilisin-like" evidence="2">
    <location>
        <begin position="106"/>
        <end position="264"/>
    </location>
</feature>
<feature type="domain" description="Tail sheath protein Gp18-like" evidence="4">
    <location>
        <begin position="24"/>
        <end position="85"/>
    </location>
</feature>
<sequence>MPYYHGITVNEISAGARPIADVATSVIGLVAIASDADAAVFPLDTPVLLTDVSSAIGKAGTDGTLANVLTAIADQASPPVIVVRVEEGADADATEANVIGTVTADGTRTGLQALLDAESLVGLRPRIIGVPGYHSQAVTTELATLAEELRAFAYATAIGDTVVEATAYRQNFAARELMLIWPEFSDFAGSSVARAMGLRAKIDSEAGWHKSLSNVAIGGVTGIDRGISFSILASETTDAGILNDAEVTTLARLDGFRFWGNRTCSDEPLFAFETAVRTAQVLQDTIAEGLVWAIDKPITKGLIRDILETINAKFRALVAQGRIIGAEAIFRDSDNPAADIAAGKLVFDYSFTPCAPAEAITLNQRITDSFYAQLLAA</sequence>
<evidence type="ECO:0000313" key="6">
    <source>
        <dbReference type="Proteomes" id="UP001484535"/>
    </source>
</evidence>
<dbReference type="Pfam" id="PF22671">
    <property type="entry name" value="Gp18_domIII_N"/>
    <property type="match status" value="1"/>
</dbReference>
<protein>
    <submittedName>
        <fullName evidence="5">Phage tail sheath subtilisin-like domain-containing protein</fullName>
    </submittedName>
</protein>
<dbReference type="Pfam" id="PF17482">
    <property type="entry name" value="Phage_sheath_1C"/>
    <property type="match status" value="1"/>
</dbReference>
<dbReference type="InterPro" id="IPR020287">
    <property type="entry name" value="Tail_sheath_C"/>
</dbReference>
<dbReference type="PANTHER" id="PTHR35861">
    <property type="match status" value="1"/>
</dbReference>
<gene>
    <name evidence="5" type="ORF">ABDJ38_01690</name>
</gene>
<evidence type="ECO:0000313" key="5">
    <source>
        <dbReference type="EMBL" id="MEN7535883.1"/>
    </source>
</evidence>
<evidence type="ECO:0000259" key="4">
    <source>
        <dbReference type="Pfam" id="PF22671"/>
    </source>
</evidence>
<organism evidence="5 6">
    <name type="scientific">Aurantiacibacter flavus</name>
    <dbReference type="NCBI Taxonomy" id="3145232"/>
    <lineage>
        <taxon>Bacteria</taxon>
        <taxon>Pseudomonadati</taxon>
        <taxon>Pseudomonadota</taxon>
        <taxon>Alphaproteobacteria</taxon>
        <taxon>Sphingomonadales</taxon>
        <taxon>Erythrobacteraceae</taxon>
        <taxon>Aurantiacibacter</taxon>
    </lineage>
</organism>
<feature type="domain" description="Tail sheath protein C-terminal" evidence="3">
    <location>
        <begin position="266"/>
        <end position="367"/>
    </location>
</feature>
<dbReference type="EMBL" id="JBDLBR010000001">
    <property type="protein sequence ID" value="MEN7535883.1"/>
    <property type="molecule type" value="Genomic_DNA"/>
</dbReference>
<comment type="caution">
    <text evidence="5">The sequence shown here is derived from an EMBL/GenBank/DDBJ whole genome shotgun (WGS) entry which is preliminary data.</text>
</comment>
<evidence type="ECO:0000256" key="1">
    <source>
        <dbReference type="ARBA" id="ARBA00008005"/>
    </source>
</evidence>
<name>A0ABV0CSM4_9SPHN</name>
<dbReference type="PANTHER" id="PTHR35861:SF1">
    <property type="entry name" value="PHAGE TAIL SHEATH PROTEIN"/>
    <property type="match status" value="1"/>
</dbReference>
<accession>A0ABV0CSM4</accession>
<dbReference type="RefSeq" id="WP_346783344.1">
    <property type="nucleotide sequence ID" value="NZ_JBDLBR010000001.1"/>
</dbReference>
<evidence type="ECO:0000259" key="3">
    <source>
        <dbReference type="Pfam" id="PF17482"/>
    </source>
</evidence>
<keyword evidence="6" id="KW-1185">Reference proteome</keyword>
<dbReference type="InterPro" id="IPR052042">
    <property type="entry name" value="Tail_sheath_structural"/>
</dbReference>
<dbReference type="InterPro" id="IPR035089">
    <property type="entry name" value="Phage_sheath_subtilisin"/>
</dbReference>
<comment type="similarity">
    <text evidence="1">Belongs to the myoviridae tail sheath protein family.</text>
</comment>
<dbReference type="Proteomes" id="UP001484535">
    <property type="component" value="Unassembled WGS sequence"/>
</dbReference>
<evidence type="ECO:0000259" key="2">
    <source>
        <dbReference type="Pfam" id="PF04984"/>
    </source>
</evidence>
<proteinExistence type="inferred from homology"/>
<reference evidence="5 6" key="1">
    <citation type="submission" date="2024-05" db="EMBL/GenBank/DDBJ databases">
        <authorList>
            <person name="Park S."/>
        </authorList>
    </citation>
    <scope>NUCLEOTIDE SEQUENCE [LARGE SCALE GENOMIC DNA]</scope>
    <source>
        <strain evidence="5 6">DGU5</strain>
    </source>
</reference>